<feature type="domain" description="EF-hand" evidence="3">
    <location>
        <begin position="108"/>
        <end position="143"/>
    </location>
</feature>
<dbReference type="PANTHER" id="PTHR23048:SF59">
    <property type="entry name" value="EF-HAND SUPERFAMILY PROTEIN"/>
    <property type="match status" value="1"/>
</dbReference>
<dbReference type="EMBL" id="LR783864">
    <property type="protein sequence ID" value="CAB3230115.1"/>
    <property type="molecule type" value="mRNA"/>
</dbReference>
<proteinExistence type="evidence at transcript level"/>
<keyword evidence="1" id="KW-0677">Repeat</keyword>
<accession>A0A6F9D9Q1</accession>
<dbReference type="SUPFAM" id="SSF47473">
    <property type="entry name" value="EF-hand"/>
    <property type="match status" value="1"/>
</dbReference>
<dbReference type="CDD" id="cd00051">
    <property type="entry name" value="EFh"/>
    <property type="match status" value="2"/>
</dbReference>
<dbReference type="InterPro" id="IPR011992">
    <property type="entry name" value="EF-hand-dom_pair"/>
</dbReference>
<evidence type="ECO:0000256" key="2">
    <source>
        <dbReference type="ARBA" id="ARBA00022837"/>
    </source>
</evidence>
<keyword evidence="2" id="KW-0106">Calcium</keyword>
<feature type="domain" description="EF-hand" evidence="3">
    <location>
        <begin position="182"/>
        <end position="217"/>
    </location>
</feature>
<evidence type="ECO:0000256" key="1">
    <source>
        <dbReference type="ARBA" id="ARBA00022737"/>
    </source>
</evidence>
<gene>
    <name evidence="4" type="primary">Cetn2-001</name>
</gene>
<reference evidence="4" key="1">
    <citation type="submission" date="2020-04" db="EMBL/GenBank/DDBJ databases">
        <authorList>
            <person name="Neveu A P."/>
        </authorList>
    </citation>
    <scope>NUCLEOTIDE SEQUENCE</scope>
    <source>
        <tissue evidence="4">Whole embryo</tissue>
    </source>
</reference>
<dbReference type="InterPro" id="IPR018247">
    <property type="entry name" value="EF_Hand_1_Ca_BS"/>
</dbReference>
<dbReference type="GO" id="GO:0005509">
    <property type="term" value="F:calcium ion binding"/>
    <property type="evidence" value="ECO:0007669"/>
    <property type="project" value="InterPro"/>
</dbReference>
<dbReference type="SMART" id="SM00054">
    <property type="entry name" value="EFh"/>
    <property type="match status" value="4"/>
</dbReference>
<dbReference type="InterPro" id="IPR050230">
    <property type="entry name" value="CALM/Myosin/TropC-like"/>
</dbReference>
<dbReference type="FunFam" id="1.10.238.10:FF:000001">
    <property type="entry name" value="Calmodulin 1"/>
    <property type="match status" value="1"/>
</dbReference>
<dbReference type="AlphaFoldDB" id="A0A6F9D9Q1"/>
<dbReference type="Pfam" id="PF13499">
    <property type="entry name" value="EF-hand_7"/>
    <property type="match status" value="2"/>
</dbReference>
<organism evidence="4">
    <name type="scientific">Phallusia mammillata</name>
    <dbReference type="NCBI Taxonomy" id="59560"/>
    <lineage>
        <taxon>Eukaryota</taxon>
        <taxon>Metazoa</taxon>
        <taxon>Chordata</taxon>
        <taxon>Tunicata</taxon>
        <taxon>Ascidiacea</taxon>
        <taxon>Phlebobranchia</taxon>
        <taxon>Ascidiidae</taxon>
        <taxon>Phallusia</taxon>
    </lineage>
</organism>
<evidence type="ECO:0000313" key="4">
    <source>
        <dbReference type="EMBL" id="CAB3230115.1"/>
    </source>
</evidence>
<dbReference type="PANTHER" id="PTHR23048">
    <property type="entry name" value="MYOSIN LIGHT CHAIN 1, 3"/>
    <property type="match status" value="1"/>
</dbReference>
<feature type="domain" description="EF-hand" evidence="3">
    <location>
        <begin position="72"/>
        <end position="107"/>
    </location>
</feature>
<dbReference type="GO" id="GO:0016460">
    <property type="term" value="C:myosin II complex"/>
    <property type="evidence" value="ECO:0007669"/>
    <property type="project" value="TreeGrafter"/>
</dbReference>
<dbReference type="PROSITE" id="PS00018">
    <property type="entry name" value="EF_HAND_1"/>
    <property type="match status" value="2"/>
</dbReference>
<name>A0A6F9D9Q1_9ASCI</name>
<sequence length="217" mass="24958">MPSKKKRKSISVEATNKPTEFQFPSQALPAYVPPPPPPGQALLSVLQANEVNERQFLGMRLPTKVFEQLTIQEIRDLKVVFDAFDLDNSNTIDVKEMHRAMKILGFRTTRNEVRQMIADVDTQNRGEINFADFLMFIIERQTDSRDIYEEIRHGFKMFDTDESGKITASSLRKVCRDAGVRFSEKEVREMIEFADNNGDDAVDEDEFIAVMLKTNLF</sequence>
<dbReference type="InterPro" id="IPR002048">
    <property type="entry name" value="EF_hand_dom"/>
</dbReference>
<evidence type="ECO:0000259" key="3">
    <source>
        <dbReference type="PROSITE" id="PS50222"/>
    </source>
</evidence>
<dbReference type="Gene3D" id="1.10.238.10">
    <property type="entry name" value="EF-hand"/>
    <property type="match status" value="2"/>
</dbReference>
<feature type="domain" description="EF-hand" evidence="3">
    <location>
        <begin position="146"/>
        <end position="181"/>
    </location>
</feature>
<protein>
    <submittedName>
        <fullName evidence="4">Caltractin-like</fullName>
    </submittedName>
</protein>
<dbReference type="PROSITE" id="PS50222">
    <property type="entry name" value="EF_HAND_2"/>
    <property type="match status" value="4"/>
</dbReference>